<proteinExistence type="predicted"/>
<keyword evidence="3" id="KW-1185">Reference proteome</keyword>
<dbReference type="Proteomes" id="UP000293296">
    <property type="component" value="Chromosome"/>
</dbReference>
<reference evidence="2 3" key="1">
    <citation type="submission" date="2018-02" db="EMBL/GenBank/DDBJ databases">
        <title>Genome sequence of Desulfovibrio carbinolicus DSM 3852.</title>
        <authorList>
            <person name="Wilbanks E."/>
            <person name="Skennerton C.T."/>
            <person name="Orphan V.J."/>
        </authorList>
    </citation>
    <scope>NUCLEOTIDE SEQUENCE [LARGE SCALE GENOMIC DNA]</scope>
    <source>
        <strain evidence="2 3">DSM 3852</strain>
    </source>
</reference>
<accession>A0A4V0YQD5</accession>
<dbReference type="Pfam" id="PF09924">
    <property type="entry name" value="LPG_synthase_C"/>
    <property type="match status" value="1"/>
</dbReference>
<dbReference type="InterPro" id="IPR024320">
    <property type="entry name" value="LPG_synthase_C"/>
</dbReference>
<dbReference type="AlphaFoldDB" id="A0A4V0YQD5"/>
<dbReference type="InterPro" id="IPR016181">
    <property type="entry name" value="Acyl_CoA_acyltransferase"/>
</dbReference>
<dbReference type="SUPFAM" id="SSF55729">
    <property type="entry name" value="Acyl-CoA N-acyltransferases (Nat)"/>
    <property type="match status" value="2"/>
</dbReference>
<name>A0A4V0YQD5_9BACT</name>
<dbReference type="KEGG" id="dcb:C3Y92_01170"/>
<organism evidence="2 3">
    <name type="scientific">Solidesulfovibrio carbinolicus</name>
    <dbReference type="NCBI Taxonomy" id="296842"/>
    <lineage>
        <taxon>Bacteria</taxon>
        <taxon>Pseudomonadati</taxon>
        <taxon>Thermodesulfobacteriota</taxon>
        <taxon>Desulfovibrionia</taxon>
        <taxon>Desulfovibrionales</taxon>
        <taxon>Desulfovibrionaceae</taxon>
        <taxon>Solidesulfovibrio</taxon>
    </lineage>
</organism>
<evidence type="ECO:0000313" key="3">
    <source>
        <dbReference type="Proteomes" id="UP000293296"/>
    </source>
</evidence>
<dbReference type="Gene3D" id="3.40.630.30">
    <property type="match status" value="1"/>
</dbReference>
<feature type="domain" description="Phosphatidylglycerol lysyltransferase C-terminal" evidence="1">
    <location>
        <begin position="24"/>
        <end position="279"/>
    </location>
</feature>
<dbReference type="PANTHER" id="PTHR41373:SF1">
    <property type="entry name" value="PHOSPHATIDYLGLYCEROL LYSYLTRANSFERASE C-TERMINAL DOMAIN-CONTAINING PROTEIN"/>
    <property type="match status" value="1"/>
</dbReference>
<dbReference type="PANTHER" id="PTHR41373">
    <property type="entry name" value="DUF2156 DOMAIN-CONTAINING PROTEIN"/>
    <property type="match status" value="1"/>
</dbReference>
<dbReference type="PIRSF" id="PIRSF018688">
    <property type="entry name" value="UCP018688"/>
    <property type="match status" value="1"/>
</dbReference>
<dbReference type="InterPro" id="IPR016732">
    <property type="entry name" value="UCP018688"/>
</dbReference>
<dbReference type="RefSeq" id="WP_129348709.1">
    <property type="nucleotide sequence ID" value="NZ_CP026538.1"/>
</dbReference>
<sequence>MREGFEAISLERRDEYLERLAKCPEKVSDYSFGNLWGWAEEYGLSWRFGESHVWILQTKPYEVFWAPVGPWTNVDWSACPCLAQGLDFIRVPEMLCGILSDAMPDRVTTQEARDHDDYVYSVPELVELRGNKFHKKKNLLSQFQRTYDYEYKPLTPDCVEETLELQRQWFAWRDPEDSGALLAENQAIVRVLQSWDRFPGLMGGAIRVDGEMIAYTVAEALTPEMLVIHFEKGRPGFKGVYQAINQMFLADAGTPYALVNREQDLGDEGLRKAKLSYNPCMYLKKCKVSVAAAG</sequence>
<dbReference type="EMBL" id="CP026538">
    <property type="protein sequence ID" value="QAZ65922.1"/>
    <property type="molecule type" value="Genomic_DNA"/>
</dbReference>
<protein>
    <recommendedName>
        <fullName evidence="1">Phosphatidylglycerol lysyltransferase C-terminal domain-containing protein</fullName>
    </recommendedName>
</protein>
<evidence type="ECO:0000259" key="1">
    <source>
        <dbReference type="Pfam" id="PF09924"/>
    </source>
</evidence>
<gene>
    <name evidence="2" type="ORF">C3Y92_01170</name>
</gene>
<evidence type="ECO:0000313" key="2">
    <source>
        <dbReference type="EMBL" id="QAZ65922.1"/>
    </source>
</evidence>
<dbReference type="OrthoDB" id="9765580at2"/>